<dbReference type="PATRIC" id="fig|320787.5.peg.3741"/>
<dbReference type="OrthoDB" id="337762at2"/>
<organism evidence="1 2">
    <name type="scientific">Cyclobacterium amurskyense</name>
    <dbReference type="NCBI Taxonomy" id="320787"/>
    <lineage>
        <taxon>Bacteria</taxon>
        <taxon>Pseudomonadati</taxon>
        <taxon>Bacteroidota</taxon>
        <taxon>Cytophagia</taxon>
        <taxon>Cytophagales</taxon>
        <taxon>Cyclobacteriaceae</taxon>
        <taxon>Cyclobacterium</taxon>
    </lineage>
</organism>
<keyword evidence="2" id="KW-1185">Reference proteome</keyword>
<dbReference type="AlphaFoldDB" id="A0A0H4PIQ1"/>
<dbReference type="Proteomes" id="UP000036520">
    <property type="component" value="Chromosome"/>
</dbReference>
<protein>
    <submittedName>
        <fullName evidence="1">Alkaline ceramidase domain protein</fullName>
    </submittedName>
</protein>
<dbReference type="InterPro" id="IPR006311">
    <property type="entry name" value="TAT_signal"/>
</dbReference>
<name>A0A0H4PIQ1_9BACT</name>
<dbReference type="EMBL" id="CP012040">
    <property type="protein sequence ID" value="AKP52808.1"/>
    <property type="molecule type" value="Genomic_DNA"/>
</dbReference>
<reference evidence="1 2" key="1">
    <citation type="submission" date="2015-07" db="EMBL/GenBank/DDBJ databases">
        <authorList>
            <person name="Kim K.M."/>
        </authorList>
    </citation>
    <scope>NUCLEOTIDE SEQUENCE [LARGE SCALE GENOMIC DNA]</scope>
    <source>
        <strain evidence="1 2">KCTC 12363</strain>
    </source>
</reference>
<dbReference type="KEGG" id="camu:CA2015_3419"/>
<dbReference type="PROSITE" id="PS51318">
    <property type="entry name" value="TAT"/>
    <property type="match status" value="1"/>
</dbReference>
<dbReference type="RefSeq" id="WP_048642986.1">
    <property type="nucleotide sequence ID" value="NZ_CP012040.1"/>
</dbReference>
<sequence>MHKITTSDLPSRRKFLKQTSLLTAGLSLYLTTAQSTATGISPTIAASVEAPVKAAFADGDISPEIGMESPGNYGKGYHKTFHDPCKVRVSAFQSGENKALVIGFDALAIYQPWVDEIKEGIGKRYAISKDEIMISASHSHSSGPTAMVMPGQYDHANPFIQDLAYKQSSCADPKYLANTKKTTIETALKALEGLEDVEIGIGSGNEEKVSFNRRFFMKNGRTYTHPGQLNPEISKVAGPIDPEVGVVGAWSKDGKCIGCIVNFACHSTTNPGGISANWVYYMEQTIKGAMGKDCVVVFLQGASGDVTQVNNRNPYKNRSGEEWARFVGANVGAEAVKTLLSIPRGIHFPINSTRAFIDIKRRIPSKENVEKSLAMVKKSPDEVGKTDWVFAKETVMLDSWVKQKPSHNVEIQTIQLGPLVLVSNPAEFFCELGLKIKAKSQFPFTFPVSMANDCVGYVPTLEAFSSNGGGYETRLTSYSNLGITAGNQIVDQSIKLIKRLTPGSIPHFEKAPPFKGEPWNYGNVPPQIQ</sequence>
<proteinExistence type="predicted"/>
<dbReference type="STRING" id="320787.CA2015_3419"/>
<evidence type="ECO:0000313" key="2">
    <source>
        <dbReference type="Proteomes" id="UP000036520"/>
    </source>
</evidence>
<accession>A0A0H4PIQ1</accession>
<evidence type="ECO:0000313" key="1">
    <source>
        <dbReference type="EMBL" id="AKP52808.1"/>
    </source>
</evidence>
<gene>
    <name evidence="1" type="ORF">CA2015_3419</name>
</gene>